<dbReference type="PANTHER" id="PTHR48051:SF1">
    <property type="entry name" value="RAS SUPPRESSOR PROTEIN 1"/>
    <property type="match status" value="1"/>
</dbReference>
<dbReference type="InterPro" id="IPR050216">
    <property type="entry name" value="LRR_domain-containing"/>
</dbReference>
<dbReference type="SMART" id="SM00364">
    <property type="entry name" value="LRR_BAC"/>
    <property type="match status" value="4"/>
</dbReference>
<evidence type="ECO:0000313" key="4">
    <source>
        <dbReference type="Proteomes" id="UP001060919"/>
    </source>
</evidence>
<reference evidence="3" key="1">
    <citation type="submission" date="2022-09" db="EMBL/GenBank/DDBJ databases">
        <title>Aureispira anguillicida sp. nov., isolated from Leptocephalus of Japanese eel Anguilla japonica.</title>
        <authorList>
            <person name="Yuasa K."/>
            <person name="Mekata T."/>
            <person name="Ikunari K."/>
        </authorList>
    </citation>
    <scope>NUCLEOTIDE SEQUENCE</scope>
    <source>
        <strain evidence="3">EL160426</strain>
    </source>
</reference>
<dbReference type="InterPro" id="IPR032675">
    <property type="entry name" value="LRR_dom_sf"/>
</dbReference>
<dbReference type="Gene3D" id="3.80.10.10">
    <property type="entry name" value="Ribonuclease Inhibitor"/>
    <property type="match status" value="2"/>
</dbReference>
<dbReference type="Pfam" id="PF13855">
    <property type="entry name" value="LRR_8"/>
    <property type="match status" value="2"/>
</dbReference>
<dbReference type="InterPro" id="IPR001611">
    <property type="entry name" value="Leu-rich_rpt"/>
</dbReference>
<accession>A0A915YDE0</accession>
<gene>
    <name evidence="3" type="ORF">AsAng_0017200</name>
</gene>
<dbReference type="Proteomes" id="UP001060919">
    <property type="component" value="Chromosome"/>
</dbReference>
<dbReference type="InterPro" id="IPR003591">
    <property type="entry name" value="Leu-rich_rpt_typical-subtyp"/>
</dbReference>
<evidence type="ECO:0000313" key="3">
    <source>
        <dbReference type="EMBL" id="BDS11010.1"/>
    </source>
</evidence>
<dbReference type="RefSeq" id="WP_264792223.1">
    <property type="nucleotide sequence ID" value="NZ_AP026867.1"/>
</dbReference>
<dbReference type="PANTHER" id="PTHR48051">
    <property type="match status" value="1"/>
</dbReference>
<dbReference type="SMART" id="SM00369">
    <property type="entry name" value="LRR_TYP"/>
    <property type="match status" value="6"/>
</dbReference>
<dbReference type="EMBL" id="AP026867">
    <property type="protein sequence ID" value="BDS11010.1"/>
    <property type="molecule type" value="Genomic_DNA"/>
</dbReference>
<dbReference type="SUPFAM" id="SSF52058">
    <property type="entry name" value="L domain-like"/>
    <property type="match status" value="1"/>
</dbReference>
<organism evidence="3 4">
    <name type="scientific">Aureispira anguillae</name>
    <dbReference type="NCBI Taxonomy" id="2864201"/>
    <lineage>
        <taxon>Bacteria</taxon>
        <taxon>Pseudomonadati</taxon>
        <taxon>Bacteroidota</taxon>
        <taxon>Saprospiria</taxon>
        <taxon>Saprospirales</taxon>
        <taxon>Saprospiraceae</taxon>
        <taxon>Aureispira</taxon>
    </lineage>
</organism>
<name>A0A915YDE0_9BACT</name>
<evidence type="ECO:0000256" key="2">
    <source>
        <dbReference type="ARBA" id="ARBA00022737"/>
    </source>
</evidence>
<proteinExistence type="predicted"/>
<protein>
    <submittedName>
        <fullName evidence="3">Leucine-rich repeat domain-containing protein</fullName>
    </submittedName>
</protein>
<keyword evidence="1" id="KW-0433">Leucine-rich repeat</keyword>
<keyword evidence="2" id="KW-0677">Repeat</keyword>
<sequence length="585" mass="67255">MQLTPEELKNLSSLLLSTDDNNTQIAFEILEAQTFPKELFTEAFVVFKLSENTELKRKAAAFLYQQGSSNVSQIMSRDLRLTQKGQVAPTEQTIKKNIDSYVEMSYGELDGMKMAFAMYNKYNVGLKYLLDRLPIDLKKELLKTFISGTSFKLNNCALTKIPTELYDFTELTEIDLSDNKIKIIPAKIKAFEQLESLNISNNSISKLNKALTLLPNLKRLNISNNKFVEFPAVICQLSQLEYLNMVDLNHLLLGETIPVPPEISQLKQVKEIKACNNNSGSSQGLVIDFKNFPNFTTLKSNNGKGLDLTPLNLAQYAYEQNGRSEGVLYLLKHSSDQQLIQKIIEEQFYNSQSKTLDLKQTILLNIPNEISHYEIEHVNFNRCFLGIEHYISGTKNTYRNWALLDQKALDQCFLPLSCFPNIKTADLSNNRLATIPNPVLNWSQLKKMDLAHNALKDISSIVAKYPHLEELHLSNNQLTALPKDISKLKKLKRLTLSNNLFDKVPEEIGHLFSLEELKFDSCLTPRSEQQSIFEIPLSWINLKNLKKIHFYESRLYYDHDNLRTIYRKRLQQLLPPSCEIYMEYL</sequence>
<dbReference type="KEGG" id="aup:AsAng_0017200"/>
<evidence type="ECO:0000256" key="1">
    <source>
        <dbReference type="ARBA" id="ARBA00022614"/>
    </source>
</evidence>
<dbReference type="GO" id="GO:0005737">
    <property type="term" value="C:cytoplasm"/>
    <property type="evidence" value="ECO:0007669"/>
    <property type="project" value="TreeGrafter"/>
</dbReference>
<dbReference type="PROSITE" id="PS51450">
    <property type="entry name" value="LRR"/>
    <property type="match status" value="2"/>
</dbReference>
<keyword evidence="4" id="KW-1185">Reference proteome</keyword>
<dbReference type="AlphaFoldDB" id="A0A915YDE0"/>